<name>A0A0D6JK45_9HYPH</name>
<keyword evidence="5" id="KW-0449">Lipoprotein</keyword>
<dbReference type="PANTHER" id="PTHR35603">
    <property type="match status" value="1"/>
</dbReference>
<comment type="similarity">
    <text evidence="2">Belongs to the rickettsiale 17 kDa surface antigen family.</text>
</comment>
<reference evidence="9" key="1">
    <citation type="submission" date="2015-02" db="EMBL/GenBank/DDBJ databases">
        <authorList>
            <person name="Chooi Y.-H."/>
        </authorList>
    </citation>
    <scope>NUCLEOTIDE SEQUENCE [LARGE SCALE GENOMIC DNA]</scope>
    <source>
        <strain evidence="9">strain Y</strain>
    </source>
</reference>
<dbReference type="PANTHER" id="PTHR35603:SF2">
    <property type="entry name" value="OUTER MEMBRANE LIPOPROTEIN"/>
    <property type="match status" value="1"/>
</dbReference>
<dbReference type="InterPro" id="IPR008816">
    <property type="entry name" value="Gly_zipper_2TM_dom"/>
</dbReference>
<dbReference type="InterPro" id="IPR016364">
    <property type="entry name" value="Surface_antigen_Rickettsia"/>
</dbReference>
<evidence type="ECO:0000256" key="4">
    <source>
        <dbReference type="ARBA" id="ARBA00023136"/>
    </source>
</evidence>
<gene>
    <name evidence="8" type="primary">omp</name>
    <name evidence="8" type="ORF">YBN1229_v1_3443</name>
</gene>
<dbReference type="KEGG" id="fiy:BN1229_v1_3443"/>
<dbReference type="RefSeq" id="WP_082101174.1">
    <property type="nucleotide sequence ID" value="NZ_LN829118.1"/>
</dbReference>
<comment type="subcellular location">
    <subcellularLocation>
        <location evidence="1">Cell outer membrane</location>
        <topology evidence="1">Lipid-anchor</topology>
    </subcellularLocation>
</comment>
<dbReference type="PROSITE" id="PS51257">
    <property type="entry name" value="PROKAR_LIPOPROTEIN"/>
    <property type="match status" value="1"/>
</dbReference>
<evidence type="ECO:0000256" key="3">
    <source>
        <dbReference type="ARBA" id="ARBA00015281"/>
    </source>
</evidence>
<evidence type="ECO:0000256" key="1">
    <source>
        <dbReference type="ARBA" id="ARBA00004459"/>
    </source>
</evidence>
<organism evidence="8 9">
    <name type="scientific">Candidatus Filomicrobium marinum</name>
    <dbReference type="NCBI Taxonomy" id="1608628"/>
    <lineage>
        <taxon>Bacteria</taxon>
        <taxon>Pseudomonadati</taxon>
        <taxon>Pseudomonadota</taxon>
        <taxon>Alphaproteobacteria</taxon>
        <taxon>Hyphomicrobiales</taxon>
        <taxon>Hyphomicrobiaceae</taxon>
        <taxon>Filomicrobium</taxon>
    </lineage>
</organism>
<keyword evidence="4" id="KW-0472">Membrane</keyword>
<feature type="signal peptide" evidence="6">
    <location>
        <begin position="1"/>
        <end position="30"/>
    </location>
</feature>
<dbReference type="InterPro" id="IPR051407">
    <property type="entry name" value="Bact_OM_lipoprot/Surf_antigen"/>
</dbReference>
<accession>A0A0D6JK45</accession>
<feature type="chain" id="PRO_5002306430" description="17 kDa surface antigen" evidence="6">
    <location>
        <begin position="31"/>
        <end position="169"/>
    </location>
</feature>
<keyword evidence="6" id="KW-0732">Signal</keyword>
<dbReference type="AlphaFoldDB" id="A0A0D6JK45"/>
<dbReference type="Pfam" id="PF05433">
    <property type="entry name" value="Rick_17kDa_Anti"/>
    <property type="match status" value="1"/>
</dbReference>
<dbReference type="KEGG" id="fil:BN1229_v1_2472"/>
<evidence type="ECO:0000256" key="5">
    <source>
        <dbReference type="ARBA" id="ARBA00023288"/>
    </source>
</evidence>
<protein>
    <recommendedName>
        <fullName evidence="3">17 kDa surface antigen</fullName>
    </recommendedName>
</protein>
<evidence type="ECO:0000259" key="7">
    <source>
        <dbReference type="Pfam" id="PF05433"/>
    </source>
</evidence>
<dbReference type="Proteomes" id="UP000033187">
    <property type="component" value="Chromosome 1"/>
</dbReference>
<evidence type="ECO:0000313" key="9">
    <source>
        <dbReference type="Proteomes" id="UP000033187"/>
    </source>
</evidence>
<evidence type="ECO:0000313" key="8">
    <source>
        <dbReference type="EMBL" id="CPR22010.1"/>
    </source>
</evidence>
<feature type="domain" description="Glycine zipper 2TM" evidence="7">
    <location>
        <begin position="43"/>
        <end position="83"/>
    </location>
</feature>
<dbReference type="PIRSF" id="PIRSF002721">
    <property type="entry name" value="Surface_antigen_Rickettsia"/>
    <property type="match status" value="1"/>
</dbReference>
<sequence length="169" mass="17420">MGKLPFSVTGVATGSVLKCLVVAGAALVLAGCGPEGPTKADTGTVVGAVAGGIIGNQVGNGTGRVLATVAGAFVGGIVGHSIGQSLDEQDRMLAQEAEYAALETGQSGVARPWRNPDNGHYGEVVPTRTYRRGEYDCRDFKHTVYIDGRPQTMSGTACRNPDGTWRNVG</sequence>
<proteinExistence type="inferred from homology"/>
<dbReference type="EMBL" id="LN829119">
    <property type="protein sequence ID" value="CPR22010.1"/>
    <property type="molecule type" value="Genomic_DNA"/>
</dbReference>
<keyword evidence="9" id="KW-1185">Reference proteome</keyword>
<evidence type="ECO:0000256" key="2">
    <source>
        <dbReference type="ARBA" id="ARBA00008681"/>
    </source>
</evidence>
<evidence type="ECO:0000256" key="6">
    <source>
        <dbReference type="SAM" id="SignalP"/>
    </source>
</evidence>
<dbReference type="GO" id="GO:0009279">
    <property type="term" value="C:cell outer membrane"/>
    <property type="evidence" value="ECO:0007669"/>
    <property type="project" value="UniProtKB-SubCell"/>
</dbReference>
<dbReference type="OrthoDB" id="5402098at2"/>